<reference evidence="1 2" key="1">
    <citation type="submission" date="2019-10" db="EMBL/GenBank/DDBJ databases">
        <title>Extracellular Electron Transfer in a Candidatus Methanoperedens spp. Enrichment Culture.</title>
        <authorList>
            <person name="Berger S."/>
            <person name="Rangel Shaw D."/>
            <person name="Berben T."/>
            <person name="In 'T Zandt M."/>
            <person name="Frank J."/>
            <person name="Reimann J."/>
            <person name="Jetten M.S.M."/>
            <person name="Welte C.U."/>
        </authorList>
    </citation>
    <scope>NUCLEOTIDE SEQUENCE [LARGE SCALE GENOMIC DNA]</scope>
    <source>
        <strain evidence="1">SB12</strain>
    </source>
</reference>
<sequence length="67" mass="7474">MSERAAIYEAEAALNEVIGVFPSNYRERVDQFGVLRVAFHVETIDRLVDSLLKIQAAMPSKAEVDHG</sequence>
<evidence type="ECO:0000313" key="1">
    <source>
        <dbReference type="EMBL" id="KAB2929141.1"/>
    </source>
</evidence>
<comment type="caution">
    <text evidence="1">The sequence shown here is derived from an EMBL/GenBank/DDBJ whole genome shotgun (WGS) entry which is preliminary data.</text>
</comment>
<accession>A0A833GXP1</accession>
<name>A0A833GXP1_9LEPT</name>
<dbReference type="Proteomes" id="UP000460298">
    <property type="component" value="Unassembled WGS sequence"/>
</dbReference>
<proteinExistence type="predicted"/>
<evidence type="ECO:0000313" key="2">
    <source>
        <dbReference type="Proteomes" id="UP000460298"/>
    </source>
</evidence>
<dbReference type="AlphaFoldDB" id="A0A833GXP1"/>
<gene>
    <name evidence="1" type="ORF">F9K24_20670</name>
</gene>
<protein>
    <submittedName>
        <fullName evidence="1">Uncharacterized protein</fullName>
    </submittedName>
</protein>
<dbReference type="EMBL" id="WBUI01000036">
    <property type="protein sequence ID" value="KAB2929141.1"/>
    <property type="molecule type" value="Genomic_DNA"/>
</dbReference>
<organism evidence="1 2">
    <name type="scientific">Leptonema illini</name>
    <dbReference type="NCBI Taxonomy" id="183"/>
    <lineage>
        <taxon>Bacteria</taxon>
        <taxon>Pseudomonadati</taxon>
        <taxon>Spirochaetota</taxon>
        <taxon>Spirochaetia</taxon>
        <taxon>Leptospirales</taxon>
        <taxon>Leptospiraceae</taxon>
        <taxon>Leptonema</taxon>
    </lineage>
</organism>